<reference evidence="1" key="1">
    <citation type="submission" date="2023-05" db="EMBL/GenBank/DDBJ databases">
        <authorList>
            <consortium name="ELIXIR-Norway"/>
        </authorList>
    </citation>
    <scope>NUCLEOTIDE SEQUENCE</scope>
</reference>
<organism evidence="1 2">
    <name type="scientific">Rangifer tarandus platyrhynchus</name>
    <name type="common">Svalbard reindeer</name>
    <dbReference type="NCBI Taxonomy" id="3082113"/>
    <lineage>
        <taxon>Eukaryota</taxon>
        <taxon>Metazoa</taxon>
        <taxon>Chordata</taxon>
        <taxon>Craniata</taxon>
        <taxon>Vertebrata</taxon>
        <taxon>Euteleostomi</taxon>
        <taxon>Mammalia</taxon>
        <taxon>Eutheria</taxon>
        <taxon>Laurasiatheria</taxon>
        <taxon>Artiodactyla</taxon>
        <taxon>Ruminantia</taxon>
        <taxon>Pecora</taxon>
        <taxon>Cervidae</taxon>
        <taxon>Odocoileinae</taxon>
        <taxon>Rangifer</taxon>
    </lineage>
</organism>
<protein>
    <submittedName>
        <fullName evidence="1">Uncharacterized protein</fullName>
    </submittedName>
</protein>
<evidence type="ECO:0000313" key="2">
    <source>
        <dbReference type="Proteomes" id="UP001162501"/>
    </source>
</evidence>
<dbReference type="EMBL" id="OX596088">
    <property type="protein sequence ID" value="CAN0515901.1"/>
    <property type="molecule type" value="Genomic_DNA"/>
</dbReference>
<evidence type="ECO:0000313" key="1">
    <source>
        <dbReference type="EMBL" id="CAN0515901.1"/>
    </source>
</evidence>
<reference evidence="1" key="2">
    <citation type="submission" date="2025-03" db="EMBL/GenBank/DDBJ databases">
        <authorList>
            <consortium name="ELIXIR-Norway"/>
            <consortium name="Elixir Norway"/>
        </authorList>
    </citation>
    <scope>NUCLEOTIDE SEQUENCE</scope>
</reference>
<proteinExistence type="predicted"/>
<dbReference type="Proteomes" id="UP001162501">
    <property type="component" value="Chromosome 4"/>
</dbReference>
<sequence length="151" mass="15303">MIAAAMGCGRGGGPPGADSGARPHPRSGSYGSEPAAAAASAVNKPQARHFRDRPLATANGFPGPVPTANAGGGCRRFRGPASPALPTPAGYVSSRGGERWLVPAPVRPPGAPHGRSRGWGADGGGWGGCRDRLGDTGFRRRSDLRFPGGRE</sequence>
<gene>
    <name evidence="1" type="ORF">MRATA1EN22A_LOCUS23476</name>
</gene>
<name>A0AC59ZV30_RANTA</name>
<accession>A0AC59ZV30</accession>